<reference evidence="2" key="2">
    <citation type="submission" date="2017-05" db="EMBL/GenBank/DDBJ databases">
        <title>Draft genome sequence of Geobacter pelophilus, a iron(III)-reducing bacteria.</title>
        <authorList>
            <person name="Aoyagi T."/>
            <person name="Koike H."/>
            <person name="Morita T."/>
            <person name="Sato Y."/>
            <person name="Habe H."/>
            <person name="Hori T."/>
        </authorList>
    </citation>
    <scope>NUCLEOTIDE SEQUENCE [LARGE SCALE GENOMIC DNA]</scope>
    <source>
        <strain evidence="2">Drf2</strain>
    </source>
</reference>
<evidence type="ECO:0008006" key="3">
    <source>
        <dbReference type="Google" id="ProtNLM"/>
    </source>
</evidence>
<accession>A0ABQ0MEM3</accession>
<dbReference type="EMBL" id="BDQG01000001">
    <property type="protein sequence ID" value="GAW65473.1"/>
    <property type="molecule type" value="Genomic_DNA"/>
</dbReference>
<protein>
    <recommendedName>
        <fullName evidence="3">DUF3187 family protein</fullName>
    </recommendedName>
</protein>
<gene>
    <name evidence="1" type="ORF">GPEL0_01f0379</name>
</gene>
<dbReference type="Pfam" id="PF11383">
    <property type="entry name" value="DUF3187"/>
    <property type="match status" value="1"/>
</dbReference>
<proteinExistence type="predicted"/>
<comment type="caution">
    <text evidence="1">The sequence shown here is derived from an EMBL/GenBank/DDBJ whole genome shotgun (WGS) entry which is preliminary data.</text>
</comment>
<evidence type="ECO:0000313" key="1">
    <source>
        <dbReference type="EMBL" id="GAW65473.1"/>
    </source>
</evidence>
<dbReference type="Proteomes" id="UP000194153">
    <property type="component" value="Unassembled WGS sequence"/>
</dbReference>
<name>A0ABQ0MEM3_9BACT</name>
<sequence length="342" mass="37202">MRREYLLQYLKHLVAILLLVVVMEGPGYADPLVIDPFYTFNQSPLVQIYGLPAAESATVQPVGRALGLLALDIANNSYDWDTTQEKLTLDGESERMTLALRYGVARGLEVGVDVPVVAYSGGIFDGFIEEWHKVFGLPQGNRTETKEDHLLFQYDKNGQERLRMDNSTVRIGDVRVSGGWQLYKDESVNSKALALRASLKLPTGSSSRLTGSGSTDLALWLSGSSDYPLSWGHATVFGALGGMAMTDGDVLKDQRENLVGFGSLGAGWSPMEKFALKVEFSSHTAFYKDSDMKPLSSPAVVLLFGGTYAFSPATALDIALAEDLNVNASPDVALHLGLSHRF</sequence>
<reference evidence="1 2" key="1">
    <citation type="submission" date="2017-04" db="EMBL/GenBank/DDBJ databases">
        <authorList>
            <consortium name="Geobacter pelophilus Genome Sequencing"/>
            <person name="Aoyagi T."/>
            <person name="Koike H."/>
            <person name="Hori T."/>
        </authorList>
    </citation>
    <scope>NUCLEOTIDE SEQUENCE [LARGE SCALE GENOMIC DNA]</scope>
    <source>
        <strain evidence="1 2">Drf2</strain>
    </source>
</reference>
<keyword evidence="2" id="KW-1185">Reference proteome</keyword>
<organism evidence="1 2">
    <name type="scientific">Geoanaerobacter pelophilus</name>
    <dbReference type="NCBI Taxonomy" id="60036"/>
    <lineage>
        <taxon>Bacteria</taxon>
        <taxon>Pseudomonadati</taxon>
        <taxon>Thermodesulfobacteriota</taxon>
        <taxon>Desulfuromonadia</taxon>
        <taxon>Geobacterales</taxon>
        <taxon>Geobacteraceae</taxon>
        <taxon>Geoanaerobacter</taxon>
    </lineage>
</organism>
<dbReference type="InterPro" id="IPR021523">
    <property type="entry name" value="DUF3187"/>
</dbReference>
<evidence type="ECO:0000313" key="2">
    <source>
        <dbReference type="Proteomes" id="UP000194153"/>
    </source>
</evidence>